<protein>
    <submittedName>
        <fullName evidence="1">Uncharacterized protein</fullName>
    </submittedName>
</protein>
<gene>
    <name evidence="1" type="ORF">FTUN_3732</name>
</gene>
<dbReference type="EMBL" id="CP053452">
    <property type="protein sequence ID" value="QJW96176.1"/>
    <property type="molecule type" value="Genomic_DNA"/>
</dbReference>
<sequence length="43" mass="4988">MREPSVDFTVTLPPDDRPKMFPTRAIHPTLAAEFEAFERMLPE</sequence>
<evidence type="ECO:0000313" key="1">
    <source>
        <dbReference type="EMBL" id="QJW96176.1"/>
    </source>
</evidence>
<organism evidence="1 2">
    <name type="scientific">Frigoriglobus tundricola</name>
    <dbReference type="NCBI Taxonomy" id="2774151"/>
    <lineage>
        <taxon>Bacteria</taxon>
        <taxon>Pseudomonadati</taxon>
        <taxon>Planctomycetota</taxon>
        <taxon>Planctomycetia</taxon>
        <taxon>Gemmatales</taxon>
        <taxon>Gemmataceae</taxon>
        <taxon>Frigoriglobus</taxon>
    </lineage>
</organism>
<keyword evidence="2" id="KW-1185">Reference proteome</keyword>
<accession>A0A6M5YS20</accession>
<name>A0A6M5YS20_9BACT</name>
<dbReference type="AlphaFoldDB" id="A0A6M5YS20"/>
<proteinExistence type="predicted"/>
<reference evidence="2" key="1">
    <citation type="submission" date="2020-05" db="EMBL/GenBank/DDBJ databases">
        <title>Frigoriglobus tundricola gen. nov., sp. nov., a psychrotolerant cellulolytic planctomycete of the family Gemmataceae with two divergent copies of 16S rRNA gene.</title>
        <authorList>
            <person name="Kulichevskaya I.S."/>
            <person name="Ivanova A.A."/>
            <person name="Naumoff D.G."/>
            <person name="Beletsky A.V."/>
            <person name="Rijpstra W.I.C."/>
            <person name="Sinninghe Damste J.S."/>
            <person name="Mardanov A.V."/>
            <person name="Ravin N.V."/>
            <person name="Dedysh S.N."/>
        </authorList>
    </citation>
    <scope>NUCLEOTIDE SEQUENCE [LARGE SCALE GENOMIC DNA]</scope>
    <source>
        <strain evidence="2">PL17</strain>
    </source>
</reference>
<dbReference type="KEGG" id="ftj:FTUN_3732"/>
<evidence type="ECO:0000313" key="2">
    <source>
        <dbReference type="Proteomes" id="UP000503447"/>
    </source>
</evidence>
<dbReference type="RefSeq" id="WP_261361936.1">
    <property type="nucleotide sequence ID" value="NZ_CP053452.2"/>
</dbReference>
<dbReference type="Proteomes" id="UP000503447">
    <property type="component" value="Chromosome"/>
</dbReference>